<evidence type="ECO:0000313" key="1">
    <source>
        <dbReference type="EMBL" id="ETW98811.1"/>
    </source>
</evidence>
<organism evidence="1 2">
    <name type="scientific">Entotheonella factor</name>
    <dbReference type="NCBI Taxonomy" id="1429438"/>
    <lineage>
        <taxon>Bacteria</taxon>
        <taxon>Pseudomonadati</taxon>
        <taxon>Nitrospinota/Tectimicrobiota group</taxon>
        <taxon>Candidatus Tectimicrobiota</taxon>
        <taxon>Candidatus Entotheonellia</taxon>
        <taxon>Candidatus Entotheonellales</taxon>
        <taxon>Candidatus Entotheonellaceae</taxon>
        <taxon>Candidatus Entotheonella</taxon>
    </lineage>
</organism>
<protein>
    <recommendedName>
        <fullName evidence="3">DUF3368 domain-containing protein</fullName>
    </recommendedName>
</protein>
<dbReference type="Pfam" id="PF11848">
    <property type="entry name" value="DUF3368"/>
    <property type="match status" value="1"/>
</dbReference>
<dbReference type="InterPro" id="IPR021799">
    <property type="entry name" value="PIN-like_prokaryotic"/>
</dbReference>
<sequence>MPNVVICNTSPLQYLYQLGYLELLLHFYQQVRIPPAVIRELATGRQLGVSLPDPSTIDWLIEHAPHDDTIRSISTALGAGEREVLALAVECSDVLVLIDDGRARRVGQRLGVSMTGTVGILVRATQEGRITQLAAALDQLAELGFRLGREARSVALRYVGEC</sequence>
<reference evidence="1 2" key="1">
    <citation type="journal article" date="2014" name="Nature">
        <title>An environmental bacterial taxon with a large and distinct metabolic repertoire.</title>
        <authorList>
            <person name="Wilson M.C."/>
            <person name="Mori T."/>
            <person name="Ruckert C."/>
            <person name="Uria A.R."/>
            <person name="Helf M.J."/>
            <person name="Takada K."/>
            <person name="Gernert C."/>
            <person name="Steffens U.A."/>
            <person name="Heycke N."/>
            <person name="Schmitt S."/>
            <person name="Rinke C."/>
            <person name="Helfrich E.J."/>
            <person name="Brachmann A.O."/>
            <person name="Gurgui C."/>
            <person name="Wakimoto T."/>
            <person name="Kracht M."/>
            <person name="Crusemann M."/>
            <person name="Hentschel U."/>
            <person name="Abe I."/>
            <person name="Matsunaga S."/>
            <person name="Kalinowski J."/>
            <person name="Takeyama H."/>
            <person name="Piel J."/>
        </authorList>
    </citation>
    <scope>NUCLEOTIDE SEQUENCE [LARGE SCALE GENOMIC DNA]</scope>
    <source>
        <strain evidence="2">TSY1</strain>
    </source>
</reference>
<name>W4LN74_ENTF1</name>
<dbReference type="Proteomes" id="UP000019141">
    <property type="component" value="Unassembled WGS sequence"/>
</dbReference>
<accession>W4LN74</accession>
<dbReference type="AlphaFoldDB" id="W4LN74"/>
<evidence type="ECO:0008006" key="3">
    <source>
        <dbReference type="Google" id="ProtNLM"/>
    </source>
</evidence>
<proteinExistence type="predicted"/>
<gene>
    <name evidence="1" type="ORF">ETSY1_17290</name>
</gene>
<evidence type="ECO:0000313" key="2">
    <source>
        <dbReference type="Proteomes" id="UP000019141"/>
    </source>
</evidence>
<comment type="caution">
    <text evidence="1">The sequence shown here is derived from an EMBL/GenBank/DDBJ whole genome shotgun (WGS) entry which is preliminary data.</text>
</comment>
<dbReference type="PANTHER" id="PTHR39550">
    <property type="entry name" value="SLL0658 PROTEIN"/>
    <property type="match status" value="1"/>
</dbReference>
<keyword evidence="2" id="KW-1185">Reference proteome</keyword>
<dbReference type="EMBL" id="AZHW01000516">
    <property type="protein sequence ID" value="ETW98811.1"/>
    <property type="molecule type" value="Genomic_DNA"/>
</dbReference>
<dbReference type="PANTHER" id="PTHR39550:SF1">
    <property type="entry name" value="SLL0658 PROTEIN"/>
    <property type="match status" value="1"/>
</dbReference>
<dbReference type="HOGENOM" id="CLU_115769_0_0_7"/>